<protein>
    <submittedName>
        <fullName evidence="1">Noncanonical pyrimidine nucleotidase, YjjG family</fullName>
    </submittedName>
</protein>
<dbReference type="SFLD" id="SFLDG01129">
    <property type="entry name" value="C1.5:_HAD__Beta-PGM__Phosphata"/>
    <property type="match status" value="1"/>
</dbReference>
<dbReference type="InterPro" id="IPR036412">
    <property type="entry name" value="HAD-like_sf"/>
</dbReference>
<keyword evidence="2" id="KW-1185">Reference proteome</keyword>
<name>A0A372MJM1_9SPIR</name>
<dbReference type="SFLD" id="SFLDG01135">
    <property type="entry name" value="C1.5.6:_HAD__Beta-PGM__Phospha"/>
    <property type="match status" value="1"/>
</dbReference>
<dbReference type="OrthoDB" id="9802350at2"/>
<dbReference type="NCBIfam" id="TIGR02254">
    <property type="entry name" value="YjjG_YfnB"/>
    <property type="match status" value="1"/>
</dbReference>
<evidence type="ECO:0000313" key="2">
    <source>
        <dbReference type="Proteomes" id="UP000264002"/>
    </source>
</evidence>
<dbReference type="PRINTS" id="PR00413">
    <property type="entry name" value="HADHALOGNASE"/>
</dbReference>
<dbReference type="InterPro" id="IPR006439">
    <property type="entry name" value="HAD-SF_hydro_IA"/>
</dbReference>
<dbReference type="Pfam" id="PF13419">
    <property type="entry name" value="HAD_2"/>
    <property type="match status" value="1"/>
</dbReference>
<proteinExistence type="predicted"/>
<dbReference type="EMBL" id="QUWK01000002">
    <property type="protein sequence ID" value="RFU95997.1"/>
    <property type="molecule type" value="Genomic_DNA"/>
</dbReference>
<dbReference type="PANTHER" id="PTHR47478">
    <property type="match status" value="1"/>
</dbReference>
<dbReference type="InterPro" id="IPR052550">
    <property type="entry name" value="Pyrimidine_5'-ntase_YjjG"/>
</dbReference>
<comment type="caution">
    <text evidence="1">The sequence shown here is derived from an EMBL/GenBank/DDBJ whole genome shotgun (WGS) entry which is preliminary data.</text>
</comment>
<accession>A0A372MJM1</accession>
<dbReference type="InterPro" id="IPR041492">
    <property type="entry name" value="HAD_2"/>
</dbReference>
<dbReference type="InterPro" id="IPR023198">
    <property type="entry name" value="PGP-like_dom2"/>
</dbReference>
<dbReference type="SFLD" id="SFLDS00003">
    <property type="entry name" value="Haloacid_Dehalogenase"/>
    <property type="match status" value="1"/>
</dbReference>
<dbReference type="Gene3D" id="1.10.150.240">
    <property type="entry name" value="Putative phosphatase, domain 2"/>
    <property type="match status" value="1"/>
</dbReference>
<dbReference type="Proteomes" id="UP000264002">
    <property type="component" value="Unassembled WGS sequence"/>
</dbReference>
<dbReference type="PANTHER" id="PTHR47478:SF1">
    <property type="entry name" value="PYRIMIDINE 5'-NUCLEOTIDASE YJJG"/>
    <property type="match status" value="1"/>
</dbReference>
<dbReference type="AlphaFoldDB" id="A0A372MJM1"/>
<organism evidence="1 2">
    <name type="scientific">Sphaerochaeta halotolerans</name>
    <dbReference type="NCBI Taxonomy" id="2293840"/>
    <lineage>
        <taxon>Bacteria</taxon>
        <taxon>Pseudomonadati</taxon>
        <taxon>Spirochaetota</taxon>
        <taxon>Spirochaetia</taxon>
        <taxon>Spirochaetales</taxon>
        <taxon>Sphaerochaetaceae</taxon>
        <taxon>Sphaerochaeta</taxon>
    </lineage>
</organism>
<dbReference type="Gene3D" id="3.40.50.1000">
    <property type="entry name" value="HAD superfamily/HAD-like"/>
    <property type="match status" value="1"/>
</dbReference>
<dbReference type="RefSeq" id="WP_117329397.1">
    <property type="nucleotide sequence ID" value="NZ_QUWK01000002.1"/>
</dbReference>
<dbReference type="InterPro" id="IPR011951">
    <property type="entry name" value="HAD-SF_hydro_IA_YjjG/PynA"/>
</dbReference>
<dbReference type="NCBIfam" id="TIGR01549">
    <property type="entry name" value="HAD-SF-IA-v1"/>
    <property type="match status" value="1"/>
</dbReference>
<reference evidence="2" key="1">
    <citation type="submission" date="2018-08" db="EMBL/GenBank/DDBJ databases">
        <authorList>
            <person name="Grouzdev D.S."/>
            <person name="Krutkina M.S."/>
        </authorList>
    </citation>
    <scope>NUCLEOTIDE SEQUENCE [LARGE SCALE GENOMIC DNA]</scope>
    <source>
        <strain evidence="2">4-11</strain>
    </source>
</reference>
<evidence type="ECO:0000313" key="1">
    <source>
        <dbReference type="EMBL" id="RFU95997.1"/>
    </source>
</evidence>
<sequence length="231" mass="26477">MYRYLFFDADGTLFDFEQAEHNAFWKMAKSLDLPLEREHEQCYIRCNTAVWRQFEKGEVTIEELKVKRFADFASETGISLDAEKASESYQHQLSKQGILFDESSTVLETLKERGYILFLATNGIAQVQRGRIAVSHTERYFDDIFISEEVGYQKPDPRFFTHMFEVTGLSNQKQRSLMIGDSLSSDIAGGIASGMDTLWLNREGKPLDPKIQPTYVRNSLSSLLEFLTGPL</sequence>
<dbReference type="InterPro" id="IPR023214">
    <property type="entry name" value="HAD_sf"/>
</dbReference>
<dbReference type="SUPFAM" id="SSF56784">
    <property type="entry name" value="HAD-like"/>
    <property type="match status" value="1"/>
</dbReference>
<gene>
    <name evidence="1" type="ORF">DYP60_01825</name>
</gene>
<reference evidence="1 2" key="2">
    <citation type="submission" date="2018-09" db="EMBL/GenBank/DDBJ databases">
        <title>Genome of Sphaerochaeta halotolerans strain 4-11.</title>
        <authorList>
            <person name="Nazina T.N."/>
            <person name="Sokolova D.S."/>
        </authorList>
    </citation>
    <scope>NUCLEOTIDE SEQUENCE [LARGE SCALE GENOMIC DNA]</scope>
    <source>
        <strain evidence="1 2">4-11</strain>
    </source>
</reference>
<dbReference type="GO" id="GO:0008253">
    <property type="term" value="F:5'-nucleotidase activity"/>
    <property type="evidence" value="ECO:0007669"/>
    <property type="project" value="InterPro"/>
</dbReference>